<dbReference type="SUPFAM" id="SSF53067">
    <property type="entry name" value="Actin-like ATPase domain"/>
    <property type="match status" value="2"/>
</dbReference>
<dbReference type="CDD" id="cd24007">
    <property type="entry name" value="ASKHA_NBD_eukNAGK-like"/>
    <property type="match status" value="1"/>
</dbReference>
<proteinExistence type="predicted"/>
<accession>A0A0J5WQ99</accession>
<dbReference type="EMBL" id="LDWR01000025">
    <property type="protein sequence ID" value="KML56844.1"/>
    <property type="molecule type" value="Genomic_DNA"/>
</dbReference>
<dbReference type="AlphaFoldDB" id="A0A0J5WQ99"/>
<dbReference type="PANTHER" id="PTHR43190:SF3">
    <property type="entry name" value="N-ACETYL-D-GLUCOSAMINE KINASE"/>
    <property type="match status" value="1"/>
</dbReference>
<comment type="caution">
    <text evidence="2">The sequence shown here is derived from an EMBL/GenBank/DDBJ whole genome shotgun (WGS) entry which is preliminary data.</text>
</comment>
<dbReference type="InterPro" id="IPR043129">
    <property type="entry name" value="ATPase_NBD"/>
</dbReference>
<dbReference type="RefSeq" id="WP_048246529.1">
    <property type="nucleotide sequence ID" value="NZ_LDWR01000025.1"/>
</dbReference>
<dbReference type="Gene3D" id="3.30.420.40">
    <property type="match status" value="2"/>
</dbReference>
<dbReference type="Proteomes" id="UP000036338">
    <property type="component" value="Unassembled WGS sequence"/>
</dbReference>
<dbReference type="PANTHER" id="PTHR43190">
    <property type="entry name" value="N-ACETYL-D-GLUCOSAMINE KINASE"/>
    <property type="match status" value="1"/>
</dbReference>
<evidence type="ECO:0000259" key="1">
    <source>
        <dbReference type="Pfam" id="PF01869"/>
    </source>
</evidence>
<name>A0A0J5WQ99_BURCE</name>
<evidence type="ECO:0000313" key="3">
    <source>
        <dbReference type="Proteomes" id="UP000036338"/>
    </source>
</evidence>
<protein>
    <submittedName>
        <fullName evidence="2">N-acetylglucosamine kinase</fullName>
    </submittedName>
</protein>
<keyword evidence="2" id="KW-0418">Kinase</keyword>
<evidence type="ECO:0000313" key="2">
    <source>
        <dbReference type="EMBL" id="KML56844.1"/>
    </source>
</evidence>
<dbReference type="Pfam" id="PF01869">
    <property type="entry name" value="BcrAD_BadFG"/>
    <property type="match status" value="1"/>
</dbReference>
<feature type="domain" description="ATPase BadF/BadG/BcrA/BcrD type" evidence="1">
    <location>
        <begin position="6"/>
        <end position="302"/>
    </location>
</feature>
<reference evidence="2 3" key="1">
    <citation type="submission" date="2015-05" db="EMBL/GenBank/DDBJ databases">
        <title>Draft genome of Burkholderia cepacia LK29.</title>
        <authorList>
            <person name="Chan X.Y."/>
        </authorList>
    </citation>
    <scope>NUCLEOTIDE SEQUENCE [LARGE SCALE GENOMIC DNA]</scope>
    <source>
        <strain evidence="2 3">LK29</strain>
    </source>
</reference>
<sequence>MTPLFLGIDGGGTKTAFMVIDQQGRILARHETTTSYYLEIGMDALRTLLTDGVHAVLAAADVARDEIAYAFAGLPAYGEDSRLLPELDGLLAPLFDHGRYRIGNDMVCSWAGTLAGGDGISIVAGTGSIAYGQLEGRTARCGGWGEIFGDEGSAYWLAREGLAAFSRMADGRVARGPLFDIVRAHFSLEHDLDLCAAVNSGAVRSRFAQLSRLVIDAARAGDAHAHALIERAADELARLAAGVARALDWPPGQPLPVSYSGGVFNAGALVLDPLRDALTRVVPHAVLTAPRLGPHVGAAVHAARLAGRPLGPSALRALQPGQGF</sequence>
<keyword evidence="2" id="KW-0808">Transferase</keyword>
<dbReference type="GO" id="GO:0016301">
    <property type="term" value="F:kinase activity"/>
    <property type="evidence" value="ECO:0007669"/>
    <property type="project" value="UniProtKB-KW"/>
</dbReference>
<gene>
    <name evidence="2" type="ORF">VL15_15590</name>
</gene>
<dbReference type="InterPro" id="IPR052519">
    <property type="entry name" value="Euk-type_GlcNAc_Kinase"/>
</dbReference>
<organism evidence="2 3">
    <name type="scientific">Burkholderia cepacia</name>
    <name type="common">Pseudomonas cepacia</name>
    <dbReference type="NCBI Taxonomy" id="292"/>
    <lineage>
        <taxon>Bacteria</taxon>
        <taxon>Pseudomonadati</taxon>
        <taxon>Pseudomonadota</taxon>
        <taxon>Betaproteobacteria</taxon>
        <taxon>Burkholderiales</taxon>
        <taxon>Burkholderiaceae</taxon>
        <taxon>Burkholderia</taxon>
        <taxon>Burkholderia cepacia complex</taxon>
    </lineage>
</organism>
<dbReference type="PATRIC" id="fig|292.27.peg.3071"/>
<dbReference type="InterPro" id="IPR002731">
    <property type="entry name" value="ATPase_BadF"/>
</dbReference>